<dbReference type="InterPro" id="IPR003658">
    <property type="entry name" value="Anti-sigma_ant"/>
</dbReference>
<evidence type="ECO:0000256" key="2">
    <source>
        <dbReference type="RuleBase" id="RU003749"/>
    </source>
</evidence>
<evidence type="ECO:0000259" key="3">
    <source>
        <dbReference type="PROSITE" id="PS50801"/>
    </source>
</evidence>
<evidence type="ECO:0000313" key="5">
    <source>
        <dbReference type="Proteomes" id="UP000634476"/>
    </source>
</evidence>
<comment type="similarity">
    <text evidence="1 2">Belongs to the anti-sigma-factor antagonist family.</text>
</comment>
<comment type="caution">
    <text evidence="4">The sequence shown here is derived from an EMBL/GenBank/DDBJ whole genome shotgun (WGS) entry which is preliminary data.</text>
</comment>
<name>A0A8J3WZ58_9ACTN</name>
<dbReference type="CDD" id="cd07043">
    <property type="entry name" value="STAS_anti-anti-sigma_factors"/>
    <property type="match status" value="1"/>
</dbReference>
<gene>
    <name evidence="4" type="primary">rsbV_8</name>
    <name evidence="4" type="ORF">Pta02_64850</name>
</gene>
<dbReference type="NCBIfam" id="TIGR00377">
    <property type="entry name" value="ant_ant_sig"/>
    <property type="match status" value="1"/>
</dbReference>
<keyword evidence="5" id="KW-1185">Reference proteome</keyword>
<dbReference type="RefSeq" id="WP_239131385.1">
    <property type="nucleotide sequence ID" value="NZ_BOOK01000050.1"/>
</dbReference>
<feature type="domain" description="STAS" evidence="3">
    <location>
        <begin position="23"/>
        <end position="117"/>
    </location>
</feature>
<dbReference type="SUPFAM" id="SSF52091">
    <property type="entry name" value="SpoIIaa-like"/>
    <property type="match status" value="1"/>
</dbReference>
<evidence type="ECO:0000256" key="1">
    <source>
        <dbReference type="ARBA" id="ARBA00009013"/>
    </source>
</evidence>
<dbReference type="GO" id="GO:0043856">
    <property type="term" value="F:anti-sigma factor antagonist activity"/>
    <property type="evidence" value="ECO:0007669"/>
    <property type="project" value="InterPro"/>
</dbReference>
<dbReference type="PANTHER" id="PTHR33495">
    <property type="entry name" value="ANTI-SIGMA FACTOR ANTAGONIST TM_1081-RELATED-RELATED"/>
    <property type="match status" value="1"/>
</dbReference>
<dbReference type="EMBL" id="BOOK01000050">
    <property type="protein sequence ID" value="GII04477.1"/>
    <property type="molecule type" value="Genomic_DNA"/>
</dbReference>
<dbReference type="Gene3D" id="3.30.750.24">
    <property type="entry name" value="STAS domain"/>
    <property type="match status" value="1"/>
</dbReference>
<organism evidence="4 5">
    <name type="scientific">Planobispora takensis</name>
    <dbReference type="NCBI Taxonomy" id="1367882"/>
    <lineage>
        <taxon>Bacteria</taxon>
        <taxon>Bacillati</taxon>
        <taxon>Actinomycetota</taxon>
        <taxon>Actinomycetes</taxon>
        <taxon>Streptosporangiales</taxon>
        <taxon>Streptosporangiaceae</taxon>
        <taxon>Planobispora</taxon>
    </lineage>
</organism>
<accession>A0A8J3WZ58</accession>
<dbReference type="Pfam" id="PF01740">
    <property type="entry name" value="STAS"/>
    <property type="match status" value="1"/>
</dbReference>
<dbReference type="InterPro" id="IPR036513">
    <property type="entry name" value="STAS_dom_sf"/>
</dbReference>
<dbReference type="AlphaFoldDB" id="A0A8J3WZ58"/>
<sequence length="123" mass="13222">MQHEHGLTVTLRPHSAHLHTVLVAGDLDHHTAFRLRAALDEIALAPGAGVVIDLSAMTFCDSTGISILVAAHQRAHEAGAALALAGMERDIVYVFQIMGLDRLLALYDTPEEAIAALRRPREG</sequence>
<dbReference type="PROSITE" id="PS50801">
    <property type="entry name" value="STAS"/>
    <property type="match status" value="1"/>
</dbReference>
<protein>
    <recommendedName>
        <fullName evidence="2">Anti-sigma factor antagonist</fullName>
    </recommendedName>
</protein>
<proteinExistence type="inferred from homology"/>
<dbReference type="Proteomes" id="UP000634476">
    <property type="component" value="Unassembled WGS sequence"/>
</dbReference>
<evidence type="ECO:0000313" key="4">
    <source>
        <dbReference type="EMBL" id="GII04477.1"/>
    </source>
</evidence>
<reference evidence="4" key="1">
    <citation type="submission" date="2021-01" db="EMBL/GenBank/DDBJ databases">
        <title>Whole genome shotgun sequence of Planobispora takensis NBRC 109077.</title>
        <authorList>
            <person name="Komaki H."/>
            <person name="Tamura T."/>
        </authorList>
    </citation>
    <scope>NUCLEOTIDE SEQUENCE</scope>
    <source>
        <strain evidence="4">NBRC 109077</strain>
    </source>
</reference>
<dbReference type="InterPro" id="IPR002645">
    <property type="entry name" value="STAS_dom"/>
</dbReference>
<dbReference type="PANTHER" id="PTHR33495:SF2">
    <property type="entry name" value="ANTI-SIGMA FACTOR ANTAGONIST TM_1081-RELATED"/>
    <property type="match status" value="1"/>
</dbReference>